<protein>
    <submittedName>
        <fullName evidence="2">DUF427 domain-containing protein</fullName>
    </submittedName>
</protein>
<name>A0A8J8SKL1_9RHOB</name>
<dbReference type="Proteomes" id="UP000679284">
    <property type="component" value="Chromosome"/>
</dbReference>
<feature type="domain" description="DUF427" evidence="1">
    <location>
        <begin position="15"/>
        <end position="103"/>
    </location>
</feature>
<evidence type="ECO:0000313" key="2">
    <source>
        <dbReference type="EMBL" id="QUS35591.1"/>
    </source>
</evidence>
<dbReference type="PANTHER" id="PTHR34310:SF9">
    <property type="entry name" value="BLR5716 PROTEIN"/>
    <property type="match status" value="1"/>
</dbReference>
<gene>
    <name evidence="2" type="ORF">GR316_04490</name>
</gene>
<evidence type="ECO:0000259" key="1">
    <source>
        <dbReference type="Pfam" id="PF04248"/>
    </source>
</evidence>
<reference evidence="2" key="1">
    <citation type="submission" date="2020-01" db="EMBL/GenBank/DDBJ databases">
        <authorList>
            <person name="Yang Y."/>
            <person name="Kwon Y.M."/>
        </authorList>
    </citation>
    <scope>NUCLEOTIDE SEQUENCE</scope>
    <source>
        <strain evidence="2">PG104</strain>
    </source>
</reference>
<keyword evidence="3" id="KW-1185">Reference proteome</keyword>
<dbReference type="KEGG" id="fap:GR316_04490"/>
<dbReference type="Gene3D" id="2.170.150.40">
    <property type="entry name" value="Domain of unknown function (DUF427)"/>
    <property type="match status" value="1"/>
</dbReference>
<evidence type="ECO:0000313" key="3">
    <source>
        <dbReference type="Proteomes" id="UP000679284"/>
    </source>
</evidence>
<sequence length="111" mass="11878">MADDIRVRKVTGRWVVRSDGAVLAETSAALELEEGSHAPVIFFPRQDVAMAFLDAEGTETRSLGKATRFALVDASATTRDVAWSVDAPPGPAARLAGHIAFDAEKVTVERL</sequence>
<dbReference type="EMBL" id="CP047289">
    <property type="protein sequence ID" value="QUS35591.1"/>
    <property type="molecule type" value="Genomic_DNA"/>
</dbReference>
<dbReference type="AlphaFoldDB" id="A0A8J8SKL1"/>
<accession>A0A8J8SKL1</accession>
<proteinExistence type="predicted"/>
<dbReference type="InterPro" id="IPR007361">
    <property type="entry name" value="DUF427"/>
</dbReference>
<dbReference type="Pfam" id="PF04248">
    <property type="entry name" value="NTP_transf_9"/>
    <property type="match status" value="1"/>
</dbReference>
<dbReference type="InterPro" id="IPR038694">
    <property type="entry name" value="DUF427_sf"/>
</dbReference>
<organism evidence="2 3">
    <name type="scientific">Falsirhodobacter algicola</name>
    <dbReference type="NCBI Taxonomy" id="2692330"/>
    <lineage>
        <taxon>Bacteria</taxon>
        <taxon>Pseudomonadati</taxon>
        <taxon>Pseudomonadota</taxon>
        <taxon>Alphaproteobacteria</taxon>
        <taxon>Rhodobacterales</taxon>
        <taxon>Paracoccaceae</taxon>
        <taxon>Falsirhodobacter</taxon>
    </lineage>
</organism>
<dbReference type="RefSeq" id="WP_211784838.1">
    <property type="nucleotide sequence ID" value="NZ_CP047289.1"/>
</dbReference>
<dbReference type="PANTHER" id="PTHR34310">
    <property type="entry name" value="DUF427 DOMAIN PROTEIN (AFU_ORTHOLOGUE AFUA_3G02220)"/>
    <property type="match status" value="1"/>
</dbReference>